<protein>
    <submittedName>
        <fullName evidence="3">Timm-23</fullName>
    </submittedName>
</protein>
<keyword evidence="2" id="KW-0812">Transmembrane</keyword>
<feature type="region of interest" description="Disordered" evidence="1">
    <location>
        <begin position="1"/>
        <end position="73"/>
    </location>
</feature>
<feature type="transmembrane region" description="Helical" evidence="2">
    <location>
        <begin position="1165"/>
        <end position="1183"/>
    </location>
</feature>
<feature type="transmembrane region" description="Helical" evidence="2">
    <location>
        <begin position="176"/>
        <end position="197"/>
    </location>
</feature>
<feature type="compositionally biased region" description="Polar residues" evidence="1">
    <location>
        <begin position="7"/>
        <end position="33"/>
    </location>
</feature>
<feature type="compositionally biased region" description="Basic and acidic residues" evidence="1">
    <location>
        <begin position="896"/>
        <end position="982"/>
    </location>
</feature>
<feature type="compositionally biased region" description="Polar residues" evidence="1">
    <location>
        <begin position="49"/>
        <end position="65"/>
    </location>
</feature>
<accession>A0A2A6C9U0</accession>
<evidence type="ECO:0000256" key="2">
    <source>
        <dbReference type="SAM" id="Phobius"/>
    </source>
</evidence>
<gene>
    <name evidence="3" type="primary">WBGene00099207</name>
</gene>
<dbReference type="AlphaFoldDB" id="A0A2A6C9U0"/>
<organism evidence="3 4">
    <name type="scientific">Pristionchus pacificus</name>
    <name type="common">Parasitic nematode worm</name>
    <dbReference type="NCBI Taxonomy" id="54126"/>
    <lineage>
        <taxon>Eukaryota</taxon>
        <taxon>Metazoa</taxon>
        <taxon>Ecdysozoa</taxon>
        <taxon>Nematoda</taxon>
        <taxon>Chromadorea</taxon>
        <taxon>Rhabditida</taxon>
        <taxon>Rhabditina</taxon>
        <taxon>Diplogasteromorpha</taxon>
        <taxon>Diplogasteroidea</taxon>
        <taxon>Neodiplogasteridae</taxon>
        <taxon>Pristionchus</taxon>
    </lineage>
</organism>
<reference evidence="4" key="1">
    <citation type="journal article" date="2008" name="Nat. Genet.">
        <title>The Pristionchus pacificus genome provides a unique perspective on nematode lifestyle and parasitism.</title>
        <authorList>
            <person name="Dieterich C."/>
            <person name="Clifton S.W."/>
            <person name="Schuster L.N."/>
            <person name="Chinwalla A."/>
            <person name="Delehaunty K."/>
            <person name="Dinkelacker I."/>
            <person name="Fulton L."/>
            <person name="Fulton R."/>
            <person name="Godfrey J."/>
            <person name="Minx P."/>
            <person name="Mitreva M."/>
            <person name="Roeseler W."/>
            <person name="Tian H."/>
            <person name="Witte H."/>
            <person name="Yang S.P."/>
            <person name="Wilson R.K."/>
            <person name="Sommer R.J."/>
        </authorList>
    </citation>
    <scope>NUCLEOTIDE SEQUENCE [LARGE SCALE GENOMIC DNA]</scope>
    <source>
        <strain evidence="4">PS312</strain>
    </source>
</reference>
<evidence type="ECO:0000256" key="1">
    <source>
        <dbReference type="SAM" id="MobiDB-lite"/>
    </source>
</evidence>
<dbReference type="InterPro" id="IPR004296">
    <property type="entry name" value="DUF236"/>
</dbReference>
<accession>A0A8R1UAS4</accession>
<dbReference type="Pfam" id="PF02466">
    <property type="entry name" value="Tim17"/>
    <property type="match status" value="1"/>
</dbReference>
<dbReference type="PANTHER" id="PTHR21592">
    <property type="entry name" value="CHROMOSOME UNDETERMINED SCAFFOLD_25, WHOLE GENOME SHOTGUN SEQUENCE"/>
    <property type="match status" value="1"/>
</dbReference>
<feature type="region of interest" description="Disordered" evidence="1">
    <location>
        <begin position="867"/>
        <end position="983"/>
    </location>
</feature>
<feature type="region of interest" description="Disordered" evidence="1">
    <location>
        <begin position="704"/>
        <end position="738"/>
    </location>
</feature>
<dbReference type="Pfam" id="PF03057">
    <property type="entry name" value="DUF236"/>
    <property type="match status" value="2"/>
</dbReference>
<feature type="compositionally biased region" description="Basic and acidic residues" evidence="1">
    <location>
        <begin position="756"/>
        <end position="838"/>
    </location>
</feature>
<dbReference type="PANTHER" id="PTHR21592:SF8">
    <property type="entry name" value="PROTEIN CBG17952"/>
    <property type="match status" value="1"/>
</dbReference>
<dbReference type="Proteomes" id="UP000005239">
    <property type="component" value="Unassembled WGS sequence"/>
</dbReference>
<feature type="region of interest" description="Disordered" evidence="1">
    <location>
        <begin position="753"/>
        <end position="843"/>
    </location>
</feature>
<keyword evidence="2" id="KW-1133">Transmembrane helix</keyword>
<evidence type="ECO:0000313" key="4">
    <source>
        <dbReference type="Proteomes" id="UP000005239"/>
    </source>
</evidence>
<keyword evidence="2" id="KW-0472">Membrane</keyword>
<sequence>MGDRSDNSMSDAGTVQTDCSSSFHSNDDTQSSFELEDSEAEKIIANIPDTPNTRKSVTFSFSSDNSKPELPSPFLSARVPLSPLVARCESKYDGAYNREPSVIDFTGKDSKETYASENGSSSAGTYHEGKLVIGSGNGELKYSDDQPLISHRESIVHRPSIVSVLESPLNTHYMKVWVCVLLVSITIFGGALIFWPLSTSPPLLPLFQPPRSYELRKSGDPSIHVNRTTQEIRITTQEIHDTFWSTRYTQSFSPIGNESFVLSHSQSRKCSKHVDENVICCKIMESPMCYLRDGDGIRNYSINGAEVMDVETYQGRLHILKIYRQTDEFELFDGIKENKLRADVPDRHSLKHAFLQNGTVYSVYESILECEQVVCIDKECTPIRTPQCNIEKVYAARPSHSLVIMHCDPESVREEGLYKQLECTLSQLLLPSLATIARSAPFQYTRGFNEDQLVYGFADYVHPNIFRLNQLRLREDARWEVVDGVRQVKQFKDMEVRVVIKCHIPRAAQTLYNVTLMEANRGRDAWFNADREIASKTNAEFLKAYYLKGMMEPEIDKELEPYLFITHKCNMKNLTLEGCFVLPKNTNWPDVFPPPYFHDTTTINVDQLVPCKFSEVITPFESSWLFMDQIRIPSCYRIHNLPYSRQQLRLCSIFISVATRRLQSTEMCRRKKAANEVEEKPELPEPIEIPELIMNKKALRDEQRRLAKHREEEKEREARREEWKRKATMKEEKKSEKTKVLYQKDTVLKQMIGQIESKKEEKKDGEEKKDDEKKDEEKKDEEKKDEEKKDGDEKKDEEKKDGDEKKDDEKKKEGDDKKDGDGDKKKKFEAPKEGKKAAGADPAYQTLANLDNADAFGPAAKTGFKAPTAVKKADAADPQYQTLANLDNGETFGPGGDKDKKEGSKKSKKEKKEGSRKEKKDGSKKEEKKNDEKKEGKEGSKKSKKEKKEESKKESKSDDKKEEKKDEEKKEKKEGSKKEKWPRGSVGVDLRLLPILQQQAEAAPPTIDYSPAPVLALDQLKHAGVPLNRQMTPYLQIDPSMFAASQPQYIMPDGGVSGKGRFEFALGHIGWAVAGGFGVGSIRGALPEMLDKDTKTLRGKPWLTRMANATVKHGSGFAQPAGVLVFMYSVLEIGLRQLRADDDLNSIGAGALAGAIYRSPQGARAMAIGTGVGTALATAWIFFNEDSRERMANMFSKKQEQMMTSTISTPSSVGCLPSHQTGAMNCATAACEGGGTLGAKAGGGTLYVTGGAVADAAD</sequence>
<evidence type="ECO:0000313" key="3">
    <source>
        <dbReference type="EnsemblMetazoa" id="PPA09653.1"/>
    </source>
</evidence>
<dbReference type="EnsemblMetazoa" id="PPA09653.1">
    <property type="protein sequence ID" value="PPA09653.1"/>
    <property type="gene ID" value="WBGene00099207"/>
</dbReference>
<reference evidence="3" key="2">
    <citation type="submission" date="2022-06" db="UniProtKB">
        <authorList>
            <consortium name="EnsemblMetazoa"/>
        </authorList>
    </citation>
    <scope>IDENTIFICATION</scope>
    <source>
        <strain evidence="3">PS312</strain>
    </source>
</reference>
<proteinExistence type="predicted"/>
<name>A0A2A6C9U0_PRIPA</name>
<keyword evidence="4" id="KW-1185">Reference proteome</keyword>